<keyword evidence="1" id="KW-0812">Transmembrane</keyword>
<dbReference type="EMBL" id="CP002390">
    <property type="protein sequence ID" value="EFE27719.1"/>
    <property type="molecule type" value="Genomic_DNA"/>
</dbReference>
<feature type="transmembrane region" description="Helical" evidence="1">
    <location>
        <begin position="442"/>
        <end position="463"/>
    </location>
</feature>
<dbReference type="InterPro" id="IPR011642">
    <property type="entry name" value="Gate_dom"/>
</dbReference>
<feature type="transmembrane region" description="Helical" evidence="1">
    <location>
        <begin position="331"/>
        <end position="352"/>
    </location>
</feature>
<dbReference type="PATRIC" id="fig|546269.5.peg.1007"/>
<organism evidence="3 4">
    <name type="scientific">Filifactor alocis (strain ATCC 35896 / CCUG 47790 / D40 B5)</name>
    <name type="common">Fusobacterium alocis</name>
    <dbReference type="NCBI Taxonomy" id="546269"/>
    <lineage>
        <taxon>Bacteria</taxon>
        <taxon>Bacillati</taxon>
        <taxon>Bacillota</taxon>
        <taxon>Clostridia</taxon>
        <taxon>Peptostreptococcales</taxon>
        <taxon>Filifactoraceae</taxon>
        <taxon>Filifactor</taxon>
    </lineage>
</organism>
<evidence type="ECO:0000259" key="2">
    <source>
        <dbReference type="Pfam" id="PF07670"/>
    </source>
</evidence>
<dbReference type="eggNOG" id="COG3314">
    <property type="taxonomic scope" value="Bacteria"/>
</dbReference>
<keyword evidence="1" id="KW-1133">Transmembrane helix</keyword>
<dbReference type="Proteomes" id="UP000007468">
    <property type="component" value="Chromosome"/>
</dbReference>
<feature type="domain" description="Nucleoside transporter/FeoB GTPase Gate" evidence="2">
    <location>
        <begin position="149"/>
        <end position="248"/>
    </location>
</feature>
<dbReference type="OrthoDB" id="1633380at2"/>
<feature type="transmembrane region" description="Helical" evidence="1">
    <location>
        <begin position="52"/>
        <end position="81"/>
    </location>
</feature>
<dbReference type="KEGG" id="faa:HMPREF0389_01350"/>
<evidence type="ECO:0000313" key="3">
    <source>
        <dbReference type="EMBL" id="EFE27719.1"/>
    </source>
</evidence>
<feature type="transmembrane region" description="Helical" evidence="1">
    <location>
        <begin position="252"/>
        <end position="270"/>
    </location>
</feature>
<protein>
    <submittedName>
        <fullName evidence="3">Transporter gate domain protein</fullName>
    </submittedName>
</protein>
<keyword evidence="4" id="KW-1185">Reference proteome</keyword>
<feature type="transmembrane region" description="Helical" evidence="1">
    <location>
        <begin position="226"/>
        <end position="246"/>
    </location>
</feature>
<feature type="transmembrane region" description="Helical" evidence="1">
    <location>
        <begin position="149"/>
        <end position="177"/>
    </location>
</feature>
<feature type="transmembrane region" description="Helical" evidence="1">
    <location>
        <begin position="101"/>
        <end position="120"/>
    </location>
</feature>
<dbReference type="STRING" id="546269.HMPREF0389_01350"/>
<dbReference type="AlphaFoldDB" id="D6GTB2"/>
<feature type="transmembrane region" description="Helical" evidence="1">
    <location>
        <begin position="12"/>
        <end position="32"/>
    </location>
</feature>
<dbReference type="RefSeq" id="WP_014262589.1">
    <property type="nucleotide sequence ID" value="NC_016630.1"/>
</dbReference>
<name>D6GTB2_FILAD</name>
<sequence>MSNNSKPSKASFLLPSVIGIILFMIPVQKAFFGGKGEDAHDWTIIVKILADFISGIIGDFLPMLCVIIVTISAFMSVLALVKPKFITESKLLKEIFETTPVWAAVRVVGCVFIWLIYLQVQAGEEQTGFIHMITEADGGGFILSDLLTVLVIIFAIAGLLLPLLLDFGLLEFVGALLTKLMRPLFKIPGRAAVDCFTSWIGDGTLGVMLTCNQYEGGYYSAREASVIATTFSAVSITFSIVVLAQVGLMEYFGVYYLLICSIGVVCAIICPRIPPLSMKKDTYLVEGRAIPEDIPSEFNSSFEYGMHLALKRVAEHKGVGEFLRNGIKNAAGMWFGVLPVVIAIGPVALLLANHTEVFSILGKPFLPLLNMLQVPEAAEASKTMIVGFTDMFTPSVIAAANITSPMTKFIIAVISVTQLIYLSEVGGLILGSKLPVNFLDLFVIFLERTIISLLIVCPVAHLIF</sequence>
<gene>
    <name evidence="3" type="ordered locus">HMPREF0389_01350</name>
</gene>
<evidence type="ECO:0000313" key="4">
    <source>
        <dbReference type="Proteomes" id="UP000007468"/>
    </source>
</evidence>
<feature type="transmembrane region" description="Helical" evidence="1">
    <location>
        <begin position="409"/>
        <end position="430"/>
    </location>
</feature>
<proteinExistence type="predicted"/>
<keyword evidence="1" id="KW-0472">Membrane</keyword>
<accession>D6GTB2</accession>
<dbReference type="Pfam" id="PF07670">
    <property type="entry name" value="Gate"/>
    <property type="match status" value="1"/>
</dbReference>
<reference evidence="4" key="1">
    <citation type="submission" date="2010-12" db="EMBL/GenBank/DDBJ databases">
        <title>The genome sequence of Filifactor alocis strain ATCC 35896.</title>
        <authorList>
            <consortium name="The Broad Institute Genome Sequencing Platform"/>
            <person name="Ward D."/>
            <person name="Earl A."/>
            <person name="Feldgarden M."/>
            <person name="Young S.K."/>
            <person name="Gargeya S."/>
            <person name="Zeng Q."/>
            <person name="Alvarado L."/>
            <person name="Berlin A."/>
            <person name="Bochicchio J."/>
            <person name="Chapman S.B."/>
            <person name="Chen Z."/>
            <person name="Freedman E."/>
            <person name="Gellesch M."/>
            <person name="Goldberg J."/>
            <person name="Griggs A."/>
            <person name="Gujja S."/>
            <person name="Heilman E."/>
            <person name="Heiman D."/>
            <person name="Howarth C."/>
            <person name="Mehta T."/>
            <person name="Neiman D."/>
            <person name="Pearson M."/>
            <person name="Roberts A."/>
            <person name="Saif S."/>
            <person name="Shea T."/>
            <person name="Shenoy N."/>
            <person name="Sisk P."/>
            <person name="Stolte C."/>
            <person name="Sykes S."/>
            <person name="White J."/>
            <person name="Yandava C."/>
            <person name="Izard J."/>
            <person name="Blanton J.M."/>
            <person name="Baranova O.V."/>
            <person name="Tanner A.C."/>
            <person name="Dewhirst F.E."/>
            <person name="Haas B."/>
            <person name="Nusbaum C."/>
            <person name="Birren B."/>
        </authorList>
    </citation>
    <scope>NUCLEOTIDE SEQUENCE [LARGE SCALE GENOMIC DNA]</scope>
    <source>
        <strain evidence="4">ATCC 35896 / D40 B5</strain>
    </source>
</reference>
<evidence type="ECO:0000256" key="1">
    <source>
        <dbReference type="SAM" id="Phobius"/>
    </source>
</evidence>